<sequence>MAGYFILKRSGDQFLFVLKAGNHETILTSERYTTKRAAHNGMESVKKNAPDDGRYRRLVAKNDAPYFTLAAANGEVIGQSQLYNSTAARDNGIESVKKHAPTADIRDETDSLQT</sequence>
<dbReference type="InterPro" id="IPR010879">
    <property type="entry name" value="DUF1508"/>
</dbReference>
<dbReference type="InterPro" id="IPR036913">
    <property type="entry name" value="YegP-like_sf"/>
</dbReference>
<feature type="domain" description="DUF1508" evidence="2">
    <location>
        <begin position="60"/>
        <end position="107"/>
    </location>
</feature>
<dbReference type="AlphaFoldDB" id="A0A4Q7MWU0"/>
<dbReference type="Proteomes" id="UP000292039">
    <property type="component" value="Unassembled WGS sequence"/>
</dbReference>
<evidence type="ECO:0000259" key="2">
    <source>
        <dbReference type="Pfam" id="PF07411"/>
    </source>
</evidence>
<evidence type="ECO:0000313" key="3">
    <source>
        <dbReference type="EMBL" id="RZS73214.1"/>
    </source>
</evidence>
<evidence type="ECO:0000256" key="1">
    <source>
        <dbReference type="SAM" id="MobiDB-lite"/>
    </source>
</evidence>
<dbReference type="InterPro" id="IPR051141">
    <property type="entry name" value="UPF0339_domain"/>
</dbReference>
<name>A0A4Q7MWU0_9BURK</name>
<dbReference type="Gene3D" id="2.30.29.80">
    <property type="match status" value="1"/>
</dbReference>
<evidence type="ECO:0000313" key="4">
    <source>
        <dbReference type="Proteomes" id="UP000292039"/>
    </source>
</evidence>
<dbReference type="EMBL" id="SGWZ01000001">
    <property type="protein sequence ID" value="RZS73214.1"/>
    <property type="molecule type" value="Genomic_DNA"/>
</dbReference>
<dbReference type="PANTHER" id="PTHR40606:SF1">
    <property type="entry name" value="UPF0339 PROTEIN YEGP"/>
    <property type="match status" value="1"/>
</dbReference>
<organism evidence="3 4">
    <name type="scientific">Kerstersia gyiorum</name>
    <dbReference type="NCBI Taxonomy" id="206506"/>
    <lineage>
        <taxon>Bacteria</taxon>
        <taxon>Pseudomonadati</taxon>
        <taxon>Pseudomonadota</taxon>
        <taxon>Betaproteobacteria</taxon>
        <taxon>Burkholderiales</taxon>
        <taxon>Alcaligenaceae</taxon>
        <taxon>Kerstersia</taxon>
    </lineage>
</organism>
<dbReference type="PANTHER" id="PTHR40606">
    <property type="match status" value="1"/>
</dbReference>
<dbReference type="SUPFAM" id="SSF160113">
    <property type="entry name" value="YegP-like"/>
    <property type="match status" value="2"/>
</dbReference>
<feature type="domain" description="DUF1508" evidence="2">
    <location>
        <begin position="11"/>
        <end position="55"/>
    </location>
</feature>
<reference evidence="3 4" key="1">
    <citation type="submission" date="2019-02" db="EMBL/GenBank/DDBJ databases">
        <title>Genomic Encyclopedia of Type Strains, Phase IV (KMG-IV): sequencing the most valuable type-strain genomes for metagenomic binning, comparative biology and taxonomic classification.</title>
        <authorList>
            <person name="Goeker M."/>
        </authorList>
    </citation>
    <scope>NUCLEOTIDE SEQUENCE [LARGE SCALE GENOMIC DNA]</scope>
    <source>
        <strain evidence="3 4">DSM 16618</strain>
    </source>
</reference>
<feature type="region of interest" description="Disordered" evidence="1">
    <location>
        <begin position="94"/>
        <end position="114"/>
    </location>
</feature>
<dbReference type="RefSeq" id="WP_130486417.1">
    <property type="nucleotide sequence ID" value="NZ_CBCSEB010000003.1"/>
</dbReference>
<feature type="compositionally biased region" description="Basic and acidic residues" evidence="1">
    <location>
        <begin position="104"/>
        <end position="114"/>
    </location>
</feature>
<dbReference type="Pfam" id="PF07411">
    <property type="entry name" value="DUF1508"/>
    <property type="match status" value="2"/>
</dbReference>
<protein>
    <recommendedName>
        <fullName evidence="2">DUF1508 domain-containing protein</fullName>
    </recommendedName>
</protein>
<accession>A0A4Q7MWU0</accession>
<proteinExistence type="predicted"/>
<comment type="caution">
    <text evidence="3">The sequence shown here is derived from an EMBL/GenBank/DDBJ whole genome shotgun (WGS) entry which is preliminary data.</text>
</comment>
<gene>
    <name evidence="3" type="ORF">EV679_0403</name>
</gene>